<dbReference type="Proteomes" id="UP000775213">
    <property type="component" value="Unassembled WGS sequence"/>
</dbReference>
<accession>A0AAV7FNJ4</accession>
<comment type="caution">
    <text evidence="1">The sequence shown here is derived from an EMBL/GenBank/DDBJ whole genome shotgun (WGS) entry which is preliminary data.</text>
</comment>
<reference evidence="1 2" key="1">
    <citation type="journal article" date="2021" name="Hortic Res">
        <title>Chromosome-scale assembly of the Dendrobium chrysotoxum genome enhances the understanding of orchid evolution.</title>
        <authorList>
            <person name="Zhang Y."/>
            <person name="Zhang G.Q."/>
            <person name="Zhang D."/>
            <person name="Liu X.D."/>
            <person name="Xu X.Y."/>
            <person name="Sun W.H."/>
            <person name="Yu X."/>
            <person name="Zhu X."/>
            <person name="Wang Z.W."/>
            <person name="Zhao X."/>
            <person name="Zhong W.Y."/>
            <person name="Chen H."/>
            <person name="Yin W.L."/>
            <person name="Huang T."/>
            <person name="Niu S.C."/>
            <person name="Liu Z.J."/>
        </authorList>
    </citation>
    <scope>NUCLEOTIDE SEQUENCE [LARGE SCALE GENOMIC DNA]</scope>
    <source>
        <strain evidence="1">Lindl</strain>
    </source>
</reference>
<dbReference type="EMBL" id="JAGFBR010000653">
    <property type="protein sequence ID" value="KAH0439464.1"/>
    <property type="molecule type" value="Genomic_DNA"/>
</dbReference>
<dbReference type="AlphaFoldDB" id="A0AAV7FNJ4"/>
<proteinExistence type="predicted"/>
<organism evidence="1 2">
    <name type="scientific">Dendrobium chrysotoxum</name>
    <name type="common">Orchid</name>
    <dbReference type="NCBI Taxonomy" id="161865"/>
    <lineage>
        <taxon>Eukaryota</taxon>
        <taxon>Viridiplantae</taxon>
        <taxon>Streptophyta</taxon>
        <taxon>Embryophyta</taxon>
        <taxon>Tracheophyta</taxon>
        <taxon>Spermatophyta</taxon>
        <taxon>Magnoliopsida</taxon>
        <taxon>Liliopsida</taxon>
        <taxon>Asparagales</taxon>
        <taxon>Orchidaceae</taxon>
        <taxon>Epidendroideae</taxon>
        <taxon>Malaxideae</taxon>
        <taxon>Dendrobiinae</taxon>
        <taxon>Dendrobium</taxon>
    </lineage>
</organism>
<keyword evidence="2" id="KW-1185">Reference proteome</keyword>
<evidence type="ECO:0000313" key="1">
    <source>
        <dbReference type="EMBL" id="KAH0439464.1"/>
    </source>
</evidence>
<evidence type="ECO:0008006" key="3">
    <source>
        <dbReference type="Google" id="ProtNLM"/>
    </source>
</evidence>
<dbReference type="SUPFAM" id="SSF64484">
    <property type="entry name" value="beta and beta-prime subunits of DNA dependent RNA-polymerase"/>
    <property type="match status" value="1"/>
</dbReference>
<sequence length="123" mass="14161">MKSNPGNTASHSFLLLKVSRHFETEKSLRGQGAIREQLGLSCLRILTDNSLVEWKELGDEESAGNEWEEKKMRRRKDFLVRRIELAKHFLRTNVDPEWMVLCLLPVLPPELRPIIPISGGNLE</sequence>
<gene>
    <name evidence="1" type="ORF">IEQ34_025907</name>
</gene>
<name>A0AAV7FNJ4_DENCH</name>
<evidence type="ECO:0000313" key="2">
    <source>
        <dbReference type="Proteomes" id="UP000775213"/>
    </source>
</evidence>
<protein>
    <recommendedName>
        <fullName evidence="3">DNA-directed RNA polymerase</fullName>
    </recommendedName>
</protein>